<dbReference type="AlphaFoldDB" id="W4MDW9"/>
<dbReference type="InterPro" id="IPR046373">
    <property type="entry name" value="Acyl-CoA_Oxase/DH_mid-dom_sf"/>
</dbReference>
<feature type="domain" description="Acyl-CoA oxidase/dehydrogenase middle" evidence="4">
    <location>
        <begin position="122"/>
        <end position="198"/>
    </location>
</feature>
<dbReference type="HOGENOM" id="CLU_1339968_0_0_7"/>
<evidence type="ECO:0008006" key="8">
    <source>
        <dbReference type="Google" id="ProtNLM"/>
    </source>
</evidence>
<dbReference type="InterPro" id="IPR006091">
    <property type="entry name" value="Acyl-CoA_Oxase/DH_mid-dom"/>
</dbReference>
<dbReference type="Pfam" id="PF02770">
    <property type="entry name" value="Acyl-CoA_dh_M"/>
    <property type="match status" value="1"/>
</dbReference>
<dbReference type="Proteomes" id="UP000019140">
    <property type="component" value="Unassembled WGS sequence"/>
</dbReference>
<dbReference type="InterPro" id="IPR009100">
    <property type="entry name" value="AcylCoA_DH/oxidase_NM_dom_sf"/>
</dbReference>
<evidence type="ECO:0000256" key="3">
    <source>
        <dbReference type="ARBA" id="ARBA00023002"/>
    </source>
</evidence>
<dbReference type="InterPro" id="IPR013786">
    <property type="entry name" value="AcylCoA_DH/ox_N"/>
</dbReference>
<comment type="caution">
    <text evidence="6">The sequence shown here is derived from an EMBL/GenBank/DDBJ whole genome shotgun (WGS) entry which is preliminary data.</text>
</comment>
<dbReference type="EMBL" id="AZHX01000229">
    <property type="protein sequence ID" value="ETX08413.1"/>
    <property type="molecule type" value="Genomic_DNA"/>
</dbReference>
<protein>
    <recommendedName>
        <fullName evidence="8">Acyl-CoA dehydrogenase/oxidase N-terminal domain-containing protein</fullName>
    </recommendedName>
</protein>
<evidence type="ECO:0000313" key="6">
    <source>
        <dbReference type="EMBL" id="ETX08413.1"/>
    </source>
</evidence>
<proteinExistence type="predicted"/>
<dbReference type="InterPro" id="IPR037069">
    <property type="entry name" value="AcylCoA_DH/ox_N_sf"/>
</dbReference>
<accession>W4MDW9</accession>
<dbReference type="GO" id="GO:0050660">
    <property type="term" value="F:flavin adenine dinucleotide binding"/>
    <property type="evidence" value="ECO:0007669"/>
    <property type="project" value="InterPro"/>
</dbReference>
<feature type="domain" description="Acyl-CoA dehydrogenase/oxidase N-terminal" evidence="5">
    <location>
        <begin position="6"/>
        <end position="118"/>
    </location>
</feature>
<evidence type="ECO:0000256" key="2">
    <source>
        <dbReference type="ARBA" id="ARBA00022827"/>
    </source>
</evidence>
<dbReference type="SUPFAM" id="SSF56645">
    <property type="entry name" value="Acyl-CoA dehydrogenase NM domain-like"/>
    <property type="match status" value="1"/>
</dbReference>
<evidence type="ECO:0000259" key="4">
    <source>
        <dbReference type="Pfam" id="PF02770"/>
    </source>
</evidence>
<dbReference type="PANTHER" id="PTHR43884:SF20">
    <property type="entry name" value="ACYL-COA DEHYDROGENASE FADE28"/>
    <property type="match status" value="1"/>
</dbReference>
<keyword evidence="3" id="KW-0560">Oxidoreductase</keyword>
<gene>
    <name evidence="6" type="ORF">ETSY2_05550</name>
</gene>
<keyword evidence="2" id="KW-0274">FAD</keyword>
<dbReference type="Gene3D" id="2.40.110.10">
    <property type="entry name" value="Butyryl-CoA Dehydrogenase, subunit A, domain 2"/>
    <property type="match status" value="1"/>
</dbReference>
<feature type="non-terminal residue" evidence="6">
    <location>
        <position position="205"/>
    </location>
</feature>
<organism evidence="6 7">
    <name type="scientific">Candidatus Entotheonella gemina</name>
    <dbReference type="NCBI Taxonomy" id="1429439"/>
    <lineage>
        <taxon>Bacteria</taxon>
        <taxon>Pseudomonadati</taxon>
        <taxon>Nitrospinota/Tectimicrobiota group</taxon>
        <taxon>Candidatus Tectimicrobiota</taxon>
        <taxon>Candidatus Entotheonellia</taxon>
        <taxon>Candidatus Entotheonellales</taxon>
        <taxon>Candidatus Entotheonellaceae</taxon>
        <taxon>Candidatus Entotheonella</taxon>
    </lineage>
</organism>
<evidence type="ECO:0000313" key="7">
    <source>
        <dbReference type="Proteomes" id="UP000019140"/>
    </source>
</evidence>
<reference evidence="6 7" key="1">
    <citation type="journal article" date="2014" name="Nature">
        <title>An environmental bacterial taxon with a large and distinct metabolic repertoire.</title>
        <authorList>
            <person name="Wilson M.C."/>
            <person name="Mori T."/>
            <person name="Ruckert C."/>
            <person name="Uria A.R."/>
            <person name="Helf M.J."/>
            <person name="Takada K."/>
            <person name="Gernert C."/>
            <person name="Steffens U.A."/>
            <person name="Heycke N."/>
            <person name="Schmitt S."/>
            <person name="Rinke C."/>
            <person name="Helfrich E.J."/>
            <person name="Brachmann A.O."/>
            <person name="Gurgui C."/>
            <person name="Wakimoto T."/>
            <person name="Kracht M."/>
            <person name="Crusemann M."/>
            <person name="Hentschel U."/>
            <person name="Abe I."/>
            <person name="Matsunaga S."/>
            <person name="Kalinowski J."/>
            <person name="Takeyama H."/>
            <person name="Piel J."/>
        </authorList>
    </citation>
    <scope>NUCLEOTIDE SEQUENCE [LARGE SCALE GENOMIC DNA]</scope>
    <source>
        <strain evidence="7">TSY2</strain>
    </source>
</reference>
<evidence type="ECO:0000259" key="5">
    <source>
        <dbReference type="Pfam" id="PF02771"/>
    </source>
</evidence>
<evidence type="ECO:0000256" key="1">
    <source>
        <dbReference type="ARBA" id="ARBA00022630"/>
    </source>
</evidence>
<dbReference type="Pfam" id="PF02771">
    <property type="entry name" value="Acyl-CoA_dh_N"/>
    <property type="match status" value="1"/>
</dbReference>
<keyword evidence="1" id="KW-0285">Flavoprotein</keyword>
<name>W4MDW9_9BACT</name>
<dbReference type="GO" id="GO:0003995">
    <property type="term" value="F:acyl-CoA dehydrogenase activity"/>
    <property type="evidence" value="ECO:0007669"/>
    <property type="project" value="TreeGrafter"/>
</dbReference>
<keyword evidence="7" id="KW-1185">Reference proteome</keyword>
<dbReference type="PANTHER" id="PTHR43884">
    <property type="entry name" value="ACYL-COA DEHYDROGENASE"/>
    <property type="match status" value="1"/>
</dbReference>
<dbReference type="Gene3D" id="1.10.540.10">
    <property type="entry name" value="Acyl-CoA dehydrogenase/oxidase, N-terminal domain"/>
    <property type="match status" value="1"/>
</dbReference>
<sequence>MDLGLTEDQELLKSTVSSFVQQEYGKETLVELEKTPAGITSDLLRKTVGLGWFGILIPEDYGGSGRSFTDTAVLFEELGRGPVFGPHFSSGVLGALTVMQAGTEAQKQAILPRVAAGEQMLAVAVTEPNHGWLPEKIQLQATRQNGYYVLNGVKLFVHDAQIASHLICAVRTGASNGSSGISLLMIPKDTPGVAVRTLPGWSSQV</sequence>